<proteinExistence type="predicted"/>
<sequence>MLYTEKWKKAYEQQQAPLRRLSIRDMSTVESDTAFNTLCQALRNIIQQLLRQFLHFSVSAWMRVFLFAGGYFRPGNRLPKASQAFSIVFRSDYMLAMRGVEYPRCLDNLEE</sequence>
<organism evidence="1 2">
    <name type="scientific">Araneus ventricosus</name>
    <name type="common">Orbweaver spider</name>
    <name type="synonym">Epeira ventricosa</name>
    <dbReference type="NCBI Taxonomy" id="182803"/>
    <lineage>
        <taxon>Eukaryota</taxon>
        <taxon>Metazoa</taxon>
        <taxon>Ecdysozoa</taxon>
        <taxon>Arthropoda</taxon>
        <taxon>Chelicerata</taxon>
        <taxon>Arachnida</taxon>
        <taxon>Araneae</taxon>
        <taxon>Araneomorphae</taxon>
        <taxon>Entelegynae</taxon>
        <taxon>Araneoidea</taxon>
        <taxon>Araneidae</taxon>
        <taxon>Araneus</taxon>
    </lineage>
</organism>
<accession>A0A4Y2B8K7</accession>
<evidence type="ECO:0000313" key="1">
    <source>
        <dbReference type="EMBL" id="GBL88107.1"/>
    </source>
</evidence>
<dbReference type="AlphaFoldDB" id="A0A4Y2B8K7"/>
<dbReference type="Proteomes" id="UP000499080">
    <property type="component" value="Unassembled WGS sequence"/>
</dbReference>
<keyword evidence="2" id="KW-1185">Reference proteome</keyword>
<comment type="caution">
    <text evidence="1">The sequence shown here is derived from an EMBL/GenBank/DDBJ whole genome shotgun (WGS) entry which is preliminary data.</text>
</comment>
<dbReference type="EMBL" id="BGPR01000057">
    <property type="protein sequence ID" value="GBL88107.1"/>
    <property type="molecule type" value="Genomic_DNA"/>
</dbReference>
<gene>
    <name evidence="1" type="ORF">AVEN_133751_1</name>
</gene>
<reference evidence="1 2" key="1">
    <citation type="journal article" date="2019" name="Sci. Rep.">
        <title>Orb-weaving spider Araneus ventricosus genome elucidates the spidroin gene catalogue.</title>
        <authorList>
            <person name="Kono N."/>
            <person name="Nakamura H."/>
            <person name="Ohtoshi R."/>
            <person name="Moran D.A.P."/>
            <person name="Shinohara A."/>
            <person name="Yoshida Y."/>
            <person name="Fujiwara M."/>
            <person name="Mori M."/>
            <person name="Tomita M."/>
            <person name="Arakawa K."/>
        </authorList>
    </citation>
    <scope>NUCLEOTIDE SEQUENCE [LARGE SCALE GENOMIC DNA]</scope>
</reference>
<evidence type="ECO:0000313" key="2">
    <source>
        <dbReference type="Proteomes" id="UP000499080"/>
    </source>
</evidence>
<protein>
    <submittedName>
        <fullName evidence="1">Uncharacterized protein</fullName>
    </submittedName>
</protein>
<name>A0A4Y2B8K7_ARAVE</name>